<sequence length="95" mass="10425">MINSDLSSDRSLTDAQIKAAAHGVNSVISLVQNLCRFAYKADDEEDFAAFHGLLWDLLPQIGLRLDQVKADLGHGRVGVFADGMLTSMYQGERND</sequence>
<protein>
    <submittedName>
        <fullName evidence="1">Uncharacterized protein</fullName>
    </submittedName>
</protein>
<evidence type="ECO:0000313" key="2">
    <source>
        <dbReference type="Proteomes" id="UP000575469"/>
    </source>
</evidence>
<comment type="caution">
    <text evidence="1">The sequence shown here is derived from an EMBL/GenBank/DDBJ whole genome shotgun (WGS) entry which is preliminary data.</text>
</comment>
<reference evidence="1 2" key="1">
    <citation type="submission" date="2020-04" db="EMBL/GenBank/DDBJ databases">
        <title>Ralstonia insidiosa genome sequencing and assembly.</title>
        <authorList>
            <person name="Martins R.C.R."/>
            <person name="Perdigao-Neto L.V."/>
            <person name="Levin A.S.S."/>
            <person name="Costa S.F."/>
        </authorList>
    </citation>
    <scope>NUCLEOTIDE SEQUENCE [LARGE SCALE GENOMIC DNA]</scope>
    <source>
        <strain evidence="1 2">5047</strain>
    </source>
</reference>
<dbReference type="RefSeq" id="WP_169341876.1">
    <property type="nucleotide sequence ID" value="NZ_JABBZM010000039.1"/>
</dbReference>
<name>A0A848PB10_9RALS</name>
<gene>
    <name evidence="1" type="ORF">HGR00_28400</name>
</gene>
<organism evidence="1 2">
    <name type="scientific">Ralstonia insidiosa</name>
    <dbReference type="NCBI Taxonomy" id="190721"/>
    <lineage>
        <taxon>Bacteria</taxon>
        <taxon>Pseudomonadati</taxon>
        <taxon>Pseudomonadota</taxon>
        <taxon>Betaproteobacteria</taxon>
        <taxon>Burkholderiales</taxon>
        <taxon>Burkholderiaceae</taxon>
        <taxon>Ralstonia</taxon>
    </lineage>
</organism>
<proteinExistence type="predicted"/>
<dbReference type="AlphaFoldDB" id="A0A848PB10"/>
<accession>A0A848PB10</accession>
<dbReference type="EMBL" id="JABBZM010000039">
    <property type="protein sequence ID" value="NMV41844.1"/>
    <property type="molecule type" value="Genomic_DNA"/>
</dbReference>
<evidence type="ECO:0000313" key="1">
    <source>
        <dbReference type="EMBL" id="NMV41844.1"/>
    </source>
</evidence>
<dbReference type="Proteomes" id="UP000575469">
    <property type="component" value="Unassembled WGS sequence"/>
</dbReference>